<dbReference type="AlphaFoldDB" id="A0A0F9SGN8"/>
<proteinExistence type="predicted"/>
<organism evidence="1">
    <name type="scientific">marine sediment metagenome</name>
    <dbReference type="NCBI Taxonomy" id="412755"/>
    <lineage>
        <taxon>unclassified sequences</taxon>
        <taxon>metagenomes</taxon>
        <taxon>ecological metagenomes</taxon>
    </lineage>
</organism>
<name>A0A0F9SGN8_9ZZZZ</name>
<sequence length="106" mass="12135">MMIIGTKEEAIDALRTANYRIVALQTALKKVERPTIVCPDSHVHSRELAAVHTYLEKARKENVSLRKSVEYWEDVALKHQFLVRRYAKAARSQVSKLDKGSTDAFH</sequence>
<evidence type="ECO:0000313" key="1">
    <source>
        <dbReference type="EMBL" id="KKN68060.1"/>
    </source>
</evidence>
<protein>
    <submittedName>
        <fullName evidence="1">Uncharacterized protein</fullName>
    </submittedName>
</protein>
<reference evidence="1" key="1">
    <citation type="journal article" date="2015" name="Nature">
        <title>Complex archaea that bridge the gap between prokaryotes and eukaryotes.</title>
        <authorList>
            <person name="Spang A."/>
            <person name="Saw J.H."/>
            <person name="Jorgensen S.L."/>
            <person name="Zaremba-Niedzwiedzka K."/>
            <person name="Martijn J."/>
            <person name="Lind A.E."/>
            <person name="van Eijk R."/>
            <person name="Schleper C."/>
            <person name="Guy L."/>
            <person name="Ettema T.J."/>
        </authorList>
    </citation>
    <scope>NUCLEOTIDE SEQUENCE</scope>
</reference>
<gene>
    <name evidence="1" type="ORF">LCGC14_0455140</name>
</gene>
<dbReference type="EMBL" id="LAZR01000459">
    <property type="protein sequence ID" value="KKN68060.1"/>
    <property type="molecule type" value="Genomic_DNA"/>
</dbReference>
<accession>A0A0F9SGN8</accession>
<comment type="caution">
    <text evidence="1">The sequence shown here is derived from an EMBL/GenBank/DDBJ whole genome shotgun (WGS) entry which is preliminary data.</text>
</comment>